<evidence type="ECO:0000256" key="9">
    <source>
        <dbReference type="RuleBase" id="RU369079"/>
    </source>
</evidence>
<dbReference type="Proteomes" id="UP000388235">
    <property type="component" value="Chromosome"/>
</dbReference>
<feature type="domain" description="Tripartite ATP-independent periplasmic transporters DctQ component" evidence="10">
    <location>
        <begin position="42"/>
        <end position="199"/>
    </location>
</feature>
<dbReference type="EMBL" id="CP045871">
    <property type="protein sequence ID" value="QGG79477.1"/>
    <property type="molecule type" value="Genomic_DNA"/>
</dbReference>
<keyword evidence="3" id="KW-1003">Cell membrane</keyword>
<proteinExistence type="inferred from homology"/>
<keyword evidence="2 9" id="KW-0813">Transport</keyword>
<evidence type="ECO:0000256" key="7">
    <source>
        <dbReference type="ARBA" id="ARBA00023136"/>
    </source>
</evidence>
<feature type="transmembrane region" description="Helical" evidence="9">
    <location>
        <begin position="63"/>
        <end position="83"/>
    </location>
</feature>
<comment type="subcellular location">
    <subcellularLocation>
        <location evidence="1 9">Cell inner membrane</location>
        <topology evidence="1 9">Multi-pass membrane protein</topology>
    </subcellularLocation>
</comment>
<evidence type="ECO:0000256" key="4">
    <source>
        <dbReference type="ARBA" id="ARBA00022519"/>
    </source>
</evidence>
<sequence>MAYWPHLCLLALVAALFVWERFKPQAVANLEENMLVGLMALLTLVSFGQVVARYGFNTGWSAALEFTTLAFSWLILVGMSYGIRTGTHLGVDILLKAMPPKSMRYMAAFGAFSGVLYGLILLDASWLAYVGIETRSGAIDYWAKMYKINIGTEELRWPLWVQDTFGVKDRVQRWLVLIMLPVGLALLAFRSLQAMVQILMGQRDMVIASHEAEDLVEENKGVLKELD</sequence>
<reference evidence="11 12" key="1">
    <citation type="submission" date="2019-11" db="EMBL/GenBank/DDBJ databases">
        <authorList>
            <person name="Khan S.A."/>
            <person name="Jeon C.O."/>
            <person name="Chun B.H."/>
        </authorList>
    </citation>
    <scope>NUCLEOTIDE SEQUENCE [LARGE SCALE GENOMIC DNA]</scope>
    <source>
        <strain evidence="11 12">IMCC 1097</strain>
    </source>
</reference>
<feature type="transmembrane region" description="Helical" evidence="9">
    <location>
        <begin position="34"/>
        <end position="56"/>
    </location>
</feature>
<evidence type="ECO:0000256" key="1">
    <source>
        <dbReference type="ARBA" id="ARBA00004429"/>
    </source>
</evidence>
<dbReference type="AlphaFoldDB" id="A0A5Q2QBW1"/>
<dbReference type="PANTHER" id="PTHR35011">
    <property type="entry name" value="2,3-DIKETO-L-GULONATE TRAP TRANSPORTER SMALL PERMEASE PROTEIN YIAM"/>
    <property type="match status" value="1"/>
</dbReference>
<evidence type="ECO:0000256" key="2">
    <source>
        <dbReference type="ARBA" id="ARBA00022448"/>
    </source>
</evidence>
<dbReference type="GO" id="GO:0022857">
    <property type="term" value="F:transmembrane transporter activity"/>
    <property type="evidence" value="ECO:0007669"/>
    <property type="project" value="UniProtKB-UniRule"/>
</dbReference>
<dbReference type="GO" id="GO:0005886">
    <property type="term" value="C:plasma membrane"/>
    <property type="evidence" value="ECO:0007669"/>
    <property type="project" value="UniProtKB-SubCell"/>
</dbReference>
<evidence type="ECO:0000259" key="10">
    <source>
        <dbReference type="Pfam" id="PF04290"/>
    </source>
</evidence>
<dbReference type="PANTHER" id="PTHR35011:SF2">
    <property type="entry name" value="2,3-DIKETO-L-GULONATE TRAP TRANSPORTER SMALL PERMEASE PROTEIN YIAM"/>
    <property type="match status" value="1"/>
</dbReference>
<feature type="transmembrane region" description="Helical" evidence="9">
    <location>
        <begin position="174"/>
        <end position="192"/>
    </location>
</feature>
<accession>A0A5Q2QBW1</accession>
<evidence type="ECO:0000256" key="6">
    <source>
        <dbReference type="ARBA" id="ARBA00022989"/>
    </source>
</evidence>
<dbReference type="InterPro" id="IPR055348">
    <property type="entry name" value="DctQ"/>
</dbReference>
<comment type="subunit">
    <text evidence="9">The complex comprises the extracytoplasmic solute receptor protein and the two transmembrane proteins.</text>
</comment>
<dbReference type="Pfam" id="PF04290">
    <property type="entry name" value="DctQ"/>
    <property type="match status" value="1"/>
</dbReference>
<evidence type="ECO:0000256" key="5">
    <source>
        <dbReference type="ARBA" id="ARBA00022692"/>
    </source>
</evidence>
<comment type="similarity">
    <text evidence="8 9">Belongs to the TRAP transporter small permease family.</text>
</comment>
<keyword evidence="12" id="KW-1185">Reference proteome</keyword>
<organism evidence="11 12">
    <name type="scientific">Litorivicinus lipolyticus</name>
    <dbReference type="NCBI Taxonomy" id="418701"/>
    <lineage>
        <taxon>Bacteria</taxon>
        <taxon>Pseudomonadati</taxon>
        <taxon>Pseudomonadota</taxon>
        <taxon>Gammaproteobacteria</taxon>
        <taxon>Oceanospirillales</taxon>
        <taxon>Litorivicinaceae</taxon>
        <taxon>Litorivicinus</taxon>
    </lineage>
</organism>
<name>A0A5Q2QBW1_9GAMM</name>
<keyword evidence="7 9" id="KW-0472">Membrane</keyword>
<dbReference type="GO" id="GO:0015740">
    <property type="term" value="P:C4-dicarboxylate transport"/>
    <property type="evidence" value="ECO:0007669"/>
    <property type="project" value="TreeGrafter"/>
</dbReference>
<keyword evidence="5 9" id="KW-0812">Transmembrane</keyword>
<evidence type="ECO:0000256" key="8">
    <source>
        <dbReference type="ARBA" id="ARBA00038436"/>
    </source>
</evidence>
<dbReference type="KEGG" id="llp:GH975_02400"/>
<evidence type="ECO:0000313" key="12">
    <source>
        <dbReference type="Proteomes" id="UP000388235"/>
    </source>
</evidence>
<comment type="function">
    <text evidence="9">Part of the tripartite ATP-independent periplasmic (TRAP) transport system.</text>
</comment>
<keyword evidence="4 9" id="KW-0997">Cell inner membrane</keyword>
<gene>
    <name evidence="11" type="ORF">GH975_02400</name>
</gene>
<protein>
    <recommendedName>
        <fullName evidence="9">TRAP transporter small permease protein</fullName>
    </recommendedName>
</protein>
<dbReference type="RefSeq" id="WP_153712981.1">
    <property type="nucleotide sequence ID" value="NZ_CP045871.1"/>
</dbReference>
<keyword evidence="6 9" id="KW-1133">Transmembrane helix</keyword>
<evidence type="ECO:0000313" key="11">
    <source>
        <dbReference type="EMBL" id="QGG79477.1"/>
    </source>
</evidence>
<dbReference type="OrthoDB" id="9791324at2"/>
<evidence type="ECO:0000256" key="3">
    <source>
        <dbReference type="ARBA" id="ARBA00022475"/>
    </source>
</evidence>
<feature type="transmembrane region" description="Helical" evidence="9">
    <location>
        <begin position="103"/>
        <end position="122"/>
    </location>
</feature>
<dbReference type="InterPro" id="IPR007387">
    <property type="entry name" value="TRAP_DctQ"/>
</dbReference>